<evidence type="ECO:0000259" key="12">
    <source>
        <dbReference type="Pfam" id="PF10099"/>
    </source>
</evidence>
<feature type="domain" description="Anti-sigma K factor RskA C-terminal" evidence="12">
    <location>
        <begin position="94"/>
        <end position="243"/>
    </location>
</feature>
<evidence type="ECO:0000256" key="7">
    <source>
        <dbReference type="ARBA" id="ARBA00023136"/>
    </source>
</evidence>
<dbReference type="Proteomes" id="UP000199360">
    <property type="component" value="Unassembled WGS sequence"/>
</dbReference>
<dbReference type="Pfam" id="PF10099">
    <property type="entry name" value="RskA_C"/>
    <property type="match status" value="1"/>
</dbReference>
<evidence type="ECO:0000256" key="8">
    <source>
        <dbReference type="ARBA" id="ARBA00023163"/>
    </source>
</evidence>
<gene>
    <name evidence="14" type="ORF">GA0070213_113154</name>
</gene>
<evidence type="ECO:0000256" key="9">
    <source>
        <dbReference type="ARBA" id="ARBA00029829"/>
    </source>
</evidence>
<evidence type="ECO:0000256" key="10">
    <source>
        <dbReference type="ARBA" id="ARBA00030803"/>
    </source>
</evidence>
<evidence type="ECO:0000256" key="5">
    <source>
        <dbReference type="ARBA" id="ARBA00022989"/>
    </source>
</evidence>
<organism evidence="14 15">
    <name type="scientific">Micromonospora humi</name>
    <dbReference type="NCBI Taxonomy" id="745366"/>
    <lineage>
        <taxon>Bacteria</taxon>
        <taxon>Bacillati</taxon>
        <taxon>Actinomycetota</taxon>
        <taxon>Actinomycetes</taxon>
        <taxon>Micromonosporales</taxon>
        <taxon>Micromonosporaceae</taxon>
        <taxon>Micromonospora</taxon>
    </lineage>
</organism>
<evidence type="ECO:0000256" key="2">
    <source>
        <dbReference type="ARBA" id="ARBA00004236"/>
    </source>
</evidence>
<evidence type="ECO:0000256" key="11">
    <source>
        <dbReference type="SAM" id="Phobius"/>
    </source>
</evidence>
<dbReference type="InterPro" id="IPR018764">
    <property type="entry name" value="RskA_C"/>
</dbReference>
<feature type="transmembrane region" description="Helical" evidence="11">
    <location>
        <begin position="94"/>
        <end position="114"/>
    </location>
</feature>
<accession>A0A1C5JUI6</accession>
<dbReference type="GO" id="GO:0005886">
    <property type="term" value="C:plasma membrane"/>
    <property type="evidence" value="ECO:0007669"/>
    <property type="project" value="UniProtKB-SubCell"/>
</dbReference>
<dbReference type="Gene3D" id="1.10.10.1320">
    <property type="entry name" value="Anti-sigma factor, zinc-finger domain"/>
    <property type="match status" value="1"/>
</dbReference>
<keyword evidence="15" id="KW-1185">Reference proteome</keyword>
<keyword evidence="5 11" id="KW-1133">Transmembrane helix</keyword>
<reference evidence="15" key="1">
    <citation type="submission" date="2016-06" db="EMBL/GenBank/DDBJ databases">
        <authorList>
            <person name="Varghese N."/>
            <person name="Submissions Spin"/>
        </authorList>
    </citation>
    <scope>NUCLEOTIDE SEQUENCE [LARGE SCALE GENOMIC DNA]</scope>
    <source>
        <strain evidence="15">DSM 45647</strain>
    </source>
</reference>
<sequence length="252" mass="25673">MTDIHALAGAYVLDAVDDVERAAFARHLDGCESCALELAEFRETAARLADSTWSVPPPALRTAVLAEIRRTPQERPGPAGRSGAARAGAWRRRLAVAAAAVLLAGGVGAATWVAQEQRVRDARTEAGAARDQAGAARDEAARIRAVLTAPDAVVRTDAVPAGGRVTVVASASRDEGVALVDGLAAPAPGRAYQLWLIEGTKATSAGVLPAGRGGGTKLLSGVRGKGLFGVTEEPASGSVAPTMTPLVAFAIT</sequence>
<dbReference type="EMBL" id="FMDM01000013">
    <property type="protein sequence ID" value="SCG73686.1"/>
    <property type="molecule type" value="Genomic_DNA"/>
</dbReference>
<feature type="domain" description="Putative zinc-finger" evidence="13">
    <location>
        <begin position="3"/>
        <end position="35"/>
    </location>
</feature>
<dbReference type="PANTHER" id="PTHR37461:SF1">
    <property type="entry name" value="ANTI-SIGMA-K FACTOR RSKA"/>
    <property type="match status" value="1"/>
</dbReference>
<dbReference type="InterPro" id="IPR027383">
    <property type="entry name" value="Znf_put"/>
</dbReference>
<dbReference type="InterPro" id="IPR041916">
    <property type="entry name" value="Anti_sigma_zinc_sf"/>
</dbReference>
<evidence type="ECO:0000256" key="4">
    <source>
        <dbReference type="ARBA" id="ARBA00022692"/>
    </source>
</evidence>
<evidence type="ECO:0000259" key="13">
    <source>
        <dbReference type="Pfam" id="PF13490"/>
    </source>
</evidence>
<dbReference type="Pfam" id="PF13490">
    <property type="entry name" value="zf-HC2"/>
    <property type="match status" value="1"/>
</dbReference>
<evidence type="ECO:0000256" key="6">
    <source>
        <dbReference type="ARBA" id="ARBA00023015"/>
    </source>
</evidence>
<evidence type="ECO:0000313" key="15">
    <source>
        <dbReference type="Proteomes" id="UP000199360"/>
    </source>
</evidence>
<dbReference type="GO" id="GO:0016989">
    <property type="term" value="F:sigma factor antagonist activity"/>
    <property type="evidence" value="ECO:0007669"/>
    <property type="project" value="TreeGrafter"/>
</dbReference>
<evidence type="ECO:0000256" key="3">
    <source>
        <dbReference type="ARBA" id="ARBA00022475"/>
    </source>
</evidence>
<keyword evidence="7 11" id="KW-0472">Membrane</keyword>
<dbReference type="InterPro" id="IPR051474">
    <property type="entry name" value="Anti-sigma-K/W_factor"/>
</dbReference>
<dbReference type="STRING" id="745366.GA0070213_113154"/>
<dbReference type="OrthoDB" id="153510at2"/>
<comment type="subcellular location">
    <subcellularLocation>
        <location evidence="2">Cell membrane</location>
    </subcellularLocation>
    <subcellularLocation>
        <location evidence="1">Membrane</location>
        <topology evidence="1">Single-pass membrane protein</topology>
    </subcellularLocation>
</comment>
<dbReference type="AlphaFoldDB" id="A0A1C5JUI6"/>
<dbReference type="RefSeq" id="WP_091068930.1">
    <property type="nucleotide sequence ID" value="NZ_FMDM01000013.1"/>
</dbReference>
<keyword evidence="4 11" id="KW-0812">Transmembrane</keyword>
<protein>
    <recommendedName>
        <fullName evidence="10">Regulator of SigK</fullName>
    </recommendedName>
    <alternativeName>
        <fullName evidence="9">Sigma-K anti-sigma factor RskA</fullName>
    </alternativeName>
</protein>
<dbReference type="GO" id="GO:0006417">
    <property type="term" value="P:regulation of translation"/>
    <property type="evidence" value="ECO:0007669"/>
    <property type="project" value="TreeGrafter"/>
</dbReference>
<keyword evidence="6" id="KW-0805">Transcription regulation</keyword>
<keyword evidence="3" id="KW-1003">Cell membrane</keyword>
<keyword evidence="8" id="KW-0804">Transcription</keyword>
<evidence type="ECO:0000256" key="1">
    <source>
        <dbReference type="ARBA" id="ARBA00004167"/>
    </source>
</evidence>
<proteinExistence type="predicted"/>
<evidence type="ECO:0000313" key="14">
    <source>
        <dbReference type="EMBL" id="SCG73686.1"/>
    </source>
</evidence>
<dbReference type="PANTHER" id="PTHR37461">
    <property type="entry name" value="ANTI-SIGMA-K FACTOR RSKA"/>
    <property type="match status" value="1"/>
</dbReference>
<name>A0A1C5JUI6_9ACTN</name>